<dbReference type="InterPro" id="IPR000866">
    <property type="entry name" value="AhpC/TSA"/>
</dbReference>
<keyword evidence="3 12" id="KW-0575">Peroxidase</keyword>
<keyword evidence="5 12" id="KW-0560">Oxidoreductase</keyword>
<evidence type="ECO:0000256" key="7">
    <source>
        <dbReference type="ARBA" id="ARBA00023284"/>
    </source>
</evidence>
<proteinExistence type="inferred from homology"/>
<dbReference type="CDD" id="cd03017">
    <property type="entry name" value="PRX_BCP"/>
    <property type="match status" value="1"/>
</dbReference>
<evidence type="ECO:0000256" key="10">
    <source>
        <dbReference type="ARBA" id="ARBA00049091"/>
    </source>
</evidence>
<dbReference type="PANTHER" id="PTHR42801">
    <property type="entry name" value="THIOREDOXIN-DEPENDENT PEROXIDE REDUCTASE"/>
    <property type="match status" value="1"/>
</dbReference>
<evidence type="ECO:0000259" key="11">
    <source>
        <dbReference type="PROSITE" id="PS51352"/>
    </source>
</evidence>
<feature type="domain" description="Thioredoxin" evidence="11">
    <location>
        <begin position="3"/>
        <end position="150"/>
    </location>
</feature>
<evidence type="ECO:0000256" key="9">
    <source>
        <dbReference type="ARBA" id="ARBA00038489"/>
    </source>
</evidence>
<comment type="function">
    <text evidence="1">Thiol-specific peroxidase that catalyzes the reduction of hydrogen peroxide and organic hydroperoxides to water and alcohols, respectively. Plays a role in cell protection against oxidative stress by detoxifying peroxides and as sensor of hydrogen peroxide-mediated signaling events.</text>
</comment>
<name>A0ABV7ZCN0_9DEIO</name>
<evidence type="ECO:0000256" key="8">
    <source>
        <dbReference type="ARBA" id="ARBA00032824"/>
    </source>
</evidence>
<evidence type="ECO:0000256" key="2">
    <source>
        <dbReference type="ARBA" id="ARBA00013017"/>
    </source>
</evidence>
<evidence type="ECO:0000256" key="3">
    <source>
        <dbReference type="ARBA" id="ARBA00022559"/>
    </source>
</evidence>
<dbReference type="InterPro" id="IPR050924">
    <property type="entry name" value="Peroxiredoxin_BCP/PrxQ"/>
</dbReference>
<dbReference type="PROSITE" id="PS51352">
    <property type="entry name" value="THIOREDOXIN_2"/>
    <property type="match status" value="1"/>
</dbReference>
<comment type="similarity">
    <text evidence="9">Belongs to the peroxiredoxin family. BCP/PrxQ subfamily.</text>
</comment>
<dbReference type="Gene3D" id="3.40.30.10">
    <property type="entry name" value="Glutaredoxin"/>
    <property type="match status" value="1"/>
</dbReference>
<reference evidence="13" key="1">
    <citation type="journal article" date="2019" name="Int. J. Syst. Evol. Microbiol.">
        <title>The Global Catalogue of Microorganisms (GCM) 10K type strain sequencing project: providing services to taxonomists for standard genome sequencing and annotation.</title>
        <authorList>
            <consortium name="The Broad Institute Genomics Platform"/>
            <consortium name="The Broad Institute Genome Sequencing Center for Infectious Disease"/>
            <person name="Wu L."/>
            <person name="Ma J."/>
        </authorList>
    </citation>
    <scope>NUCLEOTIDE SEQUENCE [LARGE SCALE GENOMIC DNA]</scope>
    <source>
        <strain evidence="13">CCTCC AB 2017081</strain>
    </source>
</reference>
<dbReference type="InterPro" id="IPR013766">
    <property type="entry name" value="Thioredoxin_domain"/>
</dbReference>
<keyword evidence="4" id="KW-0049">Antioxidant</keyword>
<sequence length="162" mass="17355">MSVRPGDPAPVFEKRSDDGRTISLSALRGHWVVLFFYPRASSAGCSIEAQRFESALPEFERLGATVIGVSTDTEARQASFRDTCSLSYPLLPDSDREVCRAYGVMGGLSGLLNMAARETVLIDPEGVVAARWRSANPAAHASAALKHLRERPAVAGQPVPGT</sequence>
<dbReference type="Proteomes" id="UP001595803">
    <property type="component" value="Unassembled WGS sequence"/>
</dbReference>
<organism evidence="12 13">
    <name type="scientific">Deinococcus rufus</name>
    <dbReference type="NCBI Taxonomy" id="2136097"/>
    <lineage>
        <taxon>Bacteria</taxon>
        <taxon>Thermotogati</taxon>
        <taxon>Deinococcota</taxon>
        <taxon>Deinococci</taxon>
        <taxon>Deinococcales</taxon>
        <taxon>Deinococcaceae</taxon>
        <taxon>Deinococcus</taxon>
    </lineage>
</organism>
<dbReference type="InterPro" id="IPR036249">
    <property type="entry name" value="Thioredoxin-like_sf"/>
</dbReference>
<keyword evidence="13" id="KW-1185">Reference proteome</keyword>
<dbReference type="Pfam" id="PF00578">
    <property type="entry name" value="AhpC-TSA"/>
    <property type="match status" value="1"/>
</dbReference>
<evidence type="ECO:0000313" key="13">
    <source>
        <dbReference type="Proteomes" id="UP001595803"/>
    </source>
</evidence>
<keyword evidence="7" id="KW-0676">Redox-active center</keyword>
<dbReference type="EMBL" id="JBHRZG010000024">
    <property type="protein sequence ID" value="MFC3834510.1"/>
    <property type="molecule type" value="Genomic_DNA"/>
</dbReference>
<dbReference type="SUPFAM" id="SSF52833">
    <property type="entry name" value="Thioredoxin-like"/>
    <property type="match status" value="1"/>
</dbReference>
<protein>
    <recommendedName>
        <fullName evidence="2">thioredoxin-dependent peroxiredoxin</fullName>
        <ecNumber evidence="2">1.11.1.24</ecNumber>
    </recommendedName>
    <alternativeName>
        <fullName evidence="8">Thioredoxin peroxidase</fullName>
    </alternativeName>
</protein>
<dbReference type="GO" id="GO:0140824">
    <property type="term" value="F:thioredoxin-dependent peroxiredoxin activity"/>
    <property type="evidence" value="ECO:0007669"/>
    <property type="project" value="UniProtKB-EC"/>
</dbReference>
<evidence type="ECO:0000256" key="4">
    <source>
        <dbReference type="ARBA" id="ARBA00022862"/>
    </source>
</evidence>
<comment type="catalytic activity">
    <reaction evidence="10">
        <text>a hydroperoxide + [thioredoxin]-dithiol = an alcohol + [thioredoxin]-disulfide + H2O</text>
        <dbReference type="Rhea" id="RHEA:62620"/>
        <dbReference type="Rhea" id="RHEA-COMP:10698"/>
        <dbReference type="Rhea" id="RHEA-COMP:10700"/>
        <dbReference type="ChEBI" id="CHEBI:15377"/>
        <dbReference type="ChEBI" id="CHEBI:29950"/>
        <dbReference type="ChEBI" id="CHEBI:30879"/>
        <dbReference type="ChEBI" id="CHEBI:35924"/>
        <dbReference type="ChEBI" id="CHEBI:50058"/>
        <dbReference type="EC" id="1.11.1.24"/>
    </reaction>
</comment>
<dbReference type="RefSeq" id="WP_322472450.1">
    <property type="nucleotide sequence ID" value="NZ_JBHRZG010000024.1"/>
</dbReference>
<evidence type="ECO:0000256" key="6">
    <source>
        <dbReference type="ARBA" id="ARBA00023157"/>
    </source>
</evidence>
<accession>A0ABV7ZCN0</accession>
<comment type="caution">
    <text evidence="12">The sequence shown here is derived from an EMBL/GenBank/DDBJ whole genome shotgun (WGS) entry which is preliminary data.</text>
</comment>
<evidence type="ECO:0000256" key="5">
    <source>
        <dbReference type="ARBA" id="ARBA00023002"/>
    </source>
</evidence>
<evidence type="ECO:0000313" key="12">
    <source>
        <dbReference type="EMBL" id="MFC3834510.1"/>
    </source>
</evidence>
<gene>
    <name evidence="12" type="ORF">ACFOSB_16775</name>
</gene>
<keyword evidence="6" id="KW-1015">Disulfide bond</keyword>
<dbReference type="PANTHER" id="PTHR42801:SF4">
    <property type="entry name" value="AHPC_TSA FAMILY PROTEIN"/>
    <property type="match status" value="1"/>
</dbReference>
<dbReference type="EC" id="1.11.1.24" evidence="2"/>
<evidence type="ECO:0000256" key="1">
    <source>
        <dbReference type="ARBA" id="ARBA00003330"/>
    </source>
</evidence>